<gene>
    <name evidence="13" type="ORF">ACAOBT_LOCUS586</name>
</gene>
<dbReference type="InterPro" id="IPR018114">
    <property type="entry name" value="TRYPSIN_HIS"/>
</dbReference>
<evidence type="ECO:0000256" key="9">
    <source>
        <dbReference type="RuleBase" id="RU366078"/>
    </source>
</evidence>
<evidence type="ECO:0000256" key="8">
    <source>
        <dbReference type="RuleBase" id="RU363034"/>
    </source>
</evidence>
<reference evidence="13" key="1">
    <citation type="submission" date="2022-03" db="EMBL/GenBank/DDBJ databases">
        <authorList>
            <person name="Sayadi A."/>
        </authorList>
    </citation>
    <scope>NUCLEOTIDE SEQUENCE</scope>
</reference>
<evidence type="ECO:0000256" key="2">
    <source>
        <dbReference type="ARBA" id="ARBA00022729"/>
    </source>
</evidence>
<feature type="compositionally biased region" description="Gly residues" evidence="10">
    <location>
        <begin position="159"/>
        <end position="171"/>
    </location>
</feature>
<dbReference type="CDD" id="cd00190">
    <property type="entry name" value="Tryp_SPc"/>
    <property type="match status" value="1"/>
</dbReference>
<dbReference type="InterPro" id="IPR022700">
    <property type="entry name" value="CLIP"/>
</dbReference>
<protein>
    <recommendedName>
        <fullName evidence="9">CLIP domain-containing serine protease</fullName>
        <ecNumber evidence="8">3.4.21.-</ecNumber>
    </recommendedName>
</protein>
<dbReference type="InterPro" id="IPR043504">
    <property type="entry name" value="Peptidase_S1_PA_chymotrypsin"/>
</dbReference>
<evidence type="ECO:0000313" key="14">
    <source>
        <dbReference type="Proteomes" id="UP001152888"/>
    </source>
</evidence>
<comment type="similarity">
    <text evidence="7 9">Belongs to the peptidase S1 family. CLIP subfamily.</text>
</comment>
<dbReference type="GO" id="GO:0006508">
    <property type="term" value="P:proteolysis"/>
    <property type="evidence" value="ECO:0007669"/>
    <property type="project" value="UniProtKB-KW"/>
</dbReference>
<dbReference type="SMART" id="SM00680">
    <property type="entry name" value="CLIP"/>
    <property type="match status" value="1"/>
</dbReference>
<dbReference type="Pfam" id="PF12032">
    <property type="entry name" value="CLIP"/>
    <property type="match status" value="1"/>
</dbReference>
<dbReference type="InterPro" id="IPR001314">
    <property type="entry name" value="Peptidase_S1A"/>
</dbReference>
<comment type="caution">
    <text evidence="13">The sequence shown here is derived from an EMBL/GenBank/DDBJ whole genome shotgun (WGS) entry which is preliminary data.</text>
</comment>
<keyword evidence="9" id="KW-0964">Secreted</keyword>
<keyword evidence="6" id="KW-0325">Glycoprotein</keyword>
<dbReference type="FunFam" id="2.40.10.10:FF:000084">
    <property type="entry name" value="Serine protease easter"/>
    <property type="match status" value="1"/>
</dbReference>
<proteinExistence type="inferred from homology"/>
<organism evidence="13 14">
    <name type="scientific">Acanthoscelides obtectus</name>
    <name type="common">Bean weevil</name>
    <name type="synonym">Bruchus obtectus</name>
    <dbReference type="NCBI Taxonomy" id="200917"/>
    <lineage>
        <taxon>Eukaryota</taxon>
        <taxon>Metazoa</taxon>
        <taxon>Ecdysozoa</taxon>
        <taxon>Arthropoda</taxon>
        <taxon>Hexapoda</taxon>
        <taxon>Insecta</taxon>
        <taxon>Pterygota</taxon>
        <taxon>Neoptera</taxon>
        <taxon>Endopterygota</taxon>
        <taxon>Coleoptera</taxon>
        <taxon>Polyphaga</taxon>
        <taxon>Cucujiformia</taxon>
        <taxon>Chrysomeloidea</taxon>
        <taxon>Chrysomelidae</taxon>
        <taxon>Bruchinae</taxon>
        <taxon>Bruchini</taxon>
        <taxon>Acanthoscelides</taxon>
    </lineage>
</organism>
<dbReference type="EC" id="3.4.21.-" evidence="8"/>
<sequence length="449" mass="50201">MYIYKVLVTVLFAFICGTVNADLGDICLTPNNERATCKSIYDCQILLNVIRTKDQRQLRFLKNSQCDGYYHGDPLVCCGTDNNYAVISSSTQRDKRPRPTSAERQEDRRRWRTSGENDDRRNDNSRRDGNTRGDSDGWNSNTKRDDDRNSDNTRRNNGWGDGNDRGTGGSGNRNRGRDLLPSAGQCGFQEVDRIYGGTETAIGEFPWMALLQYQDRSGYKKFACGGSLISSRYILTAAHCVVGEIERSVGKLIKVRLGEHDTRQDRDCIQNRVCNEPPLDIDVQSSHAHSSYNYNDNQRYNDIALVRLSEPVRFSNYIRPICLPQPGESSSLGHKVTVAGWGKTERTQRSPVKLKVQIPIADSDTCRNVFSRAGIRLRGTQICAGGERGKDSCTGDSGGPLMRTRASDASQWYVEGVVSFGAQCGTEGWPGIYTNVASFLDWIYDTVTD</sequence>
<dbReference type="Pfam" id="PF00089">
    <property type="entry name" value="Trypsin"/>
    <property type="match status" value="1"/>
</dbReference>
<dbReference type="PROSITE" id="PS51888">
    <property type="entry name" value="CLIP"/>
    <property type="match status" value="1"/>
</dbReference>
<evidence type="ECO:0000256" key="1">
    <source>
        <dbReference type="ARBA" id="ARBA00022670"/>
    </source>
</evidence>
<dbReference type="InterPro" id="IPR033116">
    <property type="entry name" value="TRYPSIN_SER"/>
</dbReference>
<dbReference type="AlphaFoldDB" id="A0A9P0JHY2"/>
<name>A0A9P0JHY2_ACAOB</name>
<evidence type="ECO:0000256" key="3">
    <source>
        <dbReference type="ARBA" id="ARBA00022801"/>
    </source>
</evidence>
<dbReference type="FunFam" id="2.40.10.10:FF:000028">
    <property type="entry name" value="Serine protease easter"/>
    <property type="match status" value="1"/>
</dbReference>
<dbReference type="Gene3D" id="2.40.10.10">
    <property type="entry name" value="Trypsin-like serine proteases"/>
    <property type="match status" value="2"/>
</dbReference>
<keyword evidence="1 8" id="KW-0645">Protease</keyword>
<feature type="chain" id="PRO_5040539470" description="CLIP domain-containing serine protease" evidence="9">
    <location>
        <begin position="22"/>
        <end position="449"/>
    </location>
</feature>
<keyword evidence="4 8" id="KW-0720">Serine protease</keyword>
<keyword evidence="14" id="KW-1185">Reference proteome</keyword>
<keyword evidence="2 9" id="KW-0732">Signal</keyword>
<dbReference type="PROSITE" id="PS50240">
    <property type="entry name" value="TRYPSIN_DOM"/>
    <property type="match status" value="1"/>
</dbReference>
<dbReference type="PROSITE" id="PS00134">
    <property type="entry name" value="TRYPSIN_HIS"/>
    <property type="match status" value="1"/>
</dbReference>
<dbReference type="InterPro" id="IPR001254">
    <property type="entry name" value="Trypsin_dom"/>
</dbReference>
<dbReference type="PROSITE" id="PS00135">
    <property type="entry name" value="TRYPSIN_SER"/>
    <property type="match status" value="1"/>
</dbReference>
<dbReference type="SMART" id="SM00020">
    <property type="entry name" value="Tryp_SPc"/>
    <property type="match status" value="1"/>
</dbReference>
<feature type="compositionally biased region" description="Basic and acidic residues" evidence="10">
    <location>
        <begin position="142"/>
        <end position="154"/>
    </location>
</feature>
<evidence type="ECO:0000256" key="6">
    <source>
        <dbReference type="ARBA" id="ARBA00023180"/>
    </source>
</evidence>
<dbReference type="InterPro" id="IPR051487">
    <property type="entry name" value="Ser/Thr_Proteases_Immune/Dev"/>
</dbReference>
<dbReference type="GO" id="GO:0005576">
    <property type="term" value="C:extracellular region"/>
    <property type="evidence" value="ECO:0007669"/>
    <property type="project" value="UniProtKB-SubCell"/>
</dbReference>
<evidence type="ECO:0000256" key="4">
    <source>
        <dbReference type="ARBA" id="ARBA00022825"/>
    </source>
</evidence>
<dbReference type="Gene3D" id="3.30.1640.30">
    <property type="match status" value="1"/>
</dbReference>
<dbReference type="PRINTS" id="PR00722">
    <property type="entry name" value="CHYMOTRYPSIN"/>
</dbReference>
<comment type="subcellular location">
    <subcellularLocation>
        <location evidence="9">Secreted</location>
    </subcellularLocation>
</comment>
<feature type="domain" description="Clip" evidence="12">
    <location>
        <begin position="26"/>
        <end position="78"/>
    </location>
</feature>
<keyword evidence="5" id="KW-1015">Disulfide bond</keyword>
<dbReference type="Proteomes" id="UP001152888">
    <property type="component" value="Unassembled WGS sequence"/>
</dbReference>
<evidence type="ECO:0000256" key="7">
    <source>
        <dbReference type="ARBA" id="ARBA00024195"/>
    </source>
</evidence>
<comment type="domain">
    <text evidence="9">The clip domain consists of 35-55 residues which are 'knitted' together usually by 3 conserved disulfide bonds forming a clip-like compact structure.</text>
</comment>
<dbReference type="InterPro" id="IPR009003">
    <property type="entry name" value="Peptidase_S1_PA"/>
</dbReference>
<dbReference type="EMBL" id="CAKOFQ010006655">
    <property type="protein sequence ID" value="CAH1954514.1"/>
    <property type="molecule type" value="Genomic_DNA"/>
</dbReference>
<dbReference type="InterPro" id="IPR038565">
    <property type="entry name" value="CLIP_sf"/>
</dbReference>
<feature type="region of interest" description="Disordered" evidence="10">
    <location>
        <begin position="88"/>
        <end position="183"/>
    </location>
</feature>
<evidence type="ECO:0000256" key="10">
    <source>
        <dbReference type="SAM" id="MobiDB-lite"/>
    </source>
</evidence>
<evidence type="ECO:0000259" key="11">
    <source>
        <dbReference type="PROSITE" id="PS50240"/>
    </source>
</evidence>
<feature type="compositionally biased region" description="Basic and acidic residues" evidence="10">
    <location>
        <begin position="101"/>
        <end position="135"/>
    </location>
</feature>
<feature type="signal peptide" evidence="9">
    <location>
        <begin position="1"/>
        <end position="21"/>
    </location>
</feature>
<feature type="domain" description="Peptidase S1" evidence="11">
    <location>
        <begin position="194"/>
        <end position="448"/>
    </location>
</feature>
<dbReference type="PANTHER" id="PTHR24256">
    <property type="entry name" value="TRYPTASE-RELATED"/>
    <property type="match status" value="1"/>
</dbReference>
<dbReference type="GO" id="GO:0004252">
    <property type="term" value="F:serine-type endopeptidase activity"/>
    <property type="evidence" value="ECO:0007669"/>
    <property type="project" value="UniProtKB-UniRule"/>
</dbReference>
<accession>A0A9P0JHY2</accession>
<evidence type="ECO:0000256" key="5">
    <source>
        <dbReference type="ARBA" id="ARBA00023157"/>
    </source>
</evidence>
<keyword evidence="3 8" id="KW-0378">Hydrolase</keyword>
<dbReference type="OrthoDB" id="8114044at2759"/>
<evidence type="ECO:0000259" key="12">
    <source>
        <dbReference type="PROSITE" id="PS51888"/>
    </source>
</evidence>
<dbReference type="SUPFAM" id="SSF50494">
    <property type="entry name" value="Trypsin-like serine proteases"/>
    <property type="match status" value="1"/>
</dbReference>
<evidence type="ECO:0000313" key="13">
    <source>
        <dbReference type="EMBL" id="CAH1954514.1"/>
    </source>
</evidence>